<dbReference type="InterPro" id="IPR019734">
    <property type="entry name" value="TPR_rpt"/>
</dbReference>
<organism evidence="3 4">
    <name type="scientific">Durusdinium trenchii</name>
    <dbReference type="NCBI Taxonomy" id="1381693"/>
    <lineage>
        <taxon>Eukaryota</taxon>
        <taxon>Sar</taxon>
        <taxon>Alveolata</taxon>
        <taxon>Dinophyceae</taxon>
        <taxon>Suessiales</taxon>
        <taxon>Symbiodiniaceae</taxon>
        <taxon>Durusdinium</taxon>
    </lineage>
</organism>
<evidence type="ECO:0000313" key="4">
    <source>
        <dbReference type="Proteomes" id="UP001642484"/>
    </source>
</evidence>
<dbReference type="PANTHER" id="PTHR22904:SF523">
    <property type="entry name" value="STRESS-INDUCED-PHOSPHOPROTEIN 1"/>
    <property type="match status" value="1"/>
</dbReference>
<reference evidence="3 4" key="1">
    <citation type="submission" date="2024-02" db="EMBL/GenBank/DDBJ databases">
        <authorList>
            <person name="Chen Y."/>
            <person name="Shah S."/>
            <person name="Dougan E. K."/>
            <person name="Thang M."/>
            <person name="Chan C."/>
        </authorList>
    </citation>
    <scope>NUCLEOTIDE SEQUENCE [LARGE SCALE GENOMIC DNA]</scope>
</reference>
<keyword evidence="1" id="KW-0677">Repeat</keyword>
<evidence type="ECO:0000256" key="2">
    <source>
        <dbReference type="ARBA" id="ARBA00022803"/>
    </source>
</evidence>
<dbReference type="Proteomes" id="UP001642484">
    <property type="component" value="Unassembled WGS sequence"/>
</dbReference>
<proteinExistence type="predicted"/>
<name>A0ABP0SW91_9DINO</name>
<evidence type="ECO:0000313" key="3">
    <source>
        <dbReference type="EMBL" id="CAK9116430.1"/>
    </source>
</evidence>
<dbReference type="InterPro" id="IPR011990">
    <property type="entry name" value="TPR-like_helical_dom_sf"/>
</dbReference>
<dbReference type="SMART" id="SM00028">
    <property type="entry name" value="TPR"/>
    <property type="match status" value="3"/>
</dbReference>
<sequence>MAQDLGSSRRLHERLRACTKGTSAALERFSSPSATPKLLKCLASAVAWCKQGRCGPLRAVQLPWGSRHRAPSALRRSTRALLSGVRGKAHLLNALTRYRYQSVMLRGTRMRTHAHTGRIRLCQSRPVLAVLHVVSPRERGDGQVLQLACAKLLVVLGPHSAVVEVRRQVLRHVRWKELARAEGPGLRWSHATRPSGWSLLWHGTQLPVGGPDVFCVNGLTMQPVMSIQFHNHHCERCCIGPGHIARKWAGRAGEFFQLHEEEPWGCLLSKGNASCISHIRQLLSCEKVRAIDIGSVDWLTMRENMWKALVFAREGSGEGFRQGLHRQLDKIAFEAEHGDFTLDMGRADWISKFRTLFAQHLLSHEEVPGCIVGHVTLQLFMVFFVDSRGHGVFRQELESASSAVNQSLEVTPICFSHMTAPQLWNQPNVLATRLSLFKAIRWMHLLESGWPIFKIFSLVTHAACVMKNQQDCSPRCTKDRINYLMLMVENKVSEASEQYGNHMGPQQLQALALELWRLGHKQCGPLSVAIGAASCAVAMARLARWRETHLYITLAEFHLLDLSYRLACVDSMLLQMPQFWEILGYIEDEVQASLPHGVGHPCHLSFCPDGGSPDPSSCSCGHLYREPTHELSDKICIISTDPGDDRPLETNLSRLVAKEPEHLTNFWSITYHLNRLYALLHGYRFRRPQVNNWGLREMLSDGLYPPRRVQWAIVRLVQQELEDRSCEYVAWLDSDAYIASSEPLEMVLEEYGLINRTDLRRLIQRATPRTEDVRSPDRSDFVRREHGHLPLREVVDALDALQFSYVSFLRCFEELDAEPQNQVDVKDTEAMVLTKEERLKRYCAVKPPIETSSDTAVHQLYRLLSNLQILCPAVPECVTSPSPVDIVDEAAELPESNWQELVTEWKAKGSECFKRKEFQVVTWRADRAVEHYTRAIQASPKNAEDAASHSFGLAALYSNRCAARLQLGDQLMALADAHVAVELAPTWPKGYFRKGCCLRELGNLEEAALAFGAGRKLEPENKDWEKELEKIDKLLLSMSACQVKQFVLQLLPDILAAWLRVPPSGAPGKVLQLQVNGSFQQLSACKWRQLQDGLQPGKAQIRYAYLEQKGYLANLVANLQSPSTEGFAIADLHGQALSLPAIKSFFKESTVAVHIDVKDDKDGKMKAILFRLPIEEGLERFVCKPKDPDPPKASVDSVLTIQRRSGFPKSYPKYLGFQMFPGDLNFPVIDLLRDAPAHADM</sequence>
<keyword evidence="4" id="KW-1185">Reference proteome</keyword>
<dbReference type="SUPFAM" id="SSF48452">
    <property type="entry name" value="TPR-like"/>
    <property type="match status" value="1"/>
</dbReference>
<gene>
    <name evidence="3" type="ORF">CCMP2556_LOCUS54019</name>
</gene>
<protein>
    <submittedName>
        <fullName evidence="3">Uncharacterized protein</fullName>
    </submittedName>
</protein>
<dbReference type="Gene3D" id="1.25.40.10">
    <property type="entry name" value="Tetratricopeptide repeat domain"/>
    <property type="match status" value="1"/>
</dbReference>
<keyword evidence="2" id="KW-0802">TPR repeat</keyword>
<accession>A0ABP0SW91</accession>
<dbReference type="PANTHER" id="PTHR22904">
    <property type="entry name" value="TPR REPEAT CONTAINING PROTEIN"/>
    <property type="match status" value="1"/>
</dbReference>
<dbReference type="EMBL" id="CAXAMN010028395">
    <property type="protein sequence ID" value="CAK9116430.1"/>
    <property type="molecule type" value="Genomic_DNA"/>
</dbReference>
<comment type="caution">
    <text evidence="3">The sequence shown here is derived from an EMBL/GenBank/DDBJ whole genome shotgun (WGS) entry which is preliminary data.</text>
</comment>
<evidence type="ECO:0000256" key="1">
    <source>
        <dbReference type="ARBA" id="ARBA00022737"/>
    </source>
</evidence>